<dbReference type="Pfam" id="PF24210">
    <property type="entry name" value="T4_RIIA1"/>
    <property type="match status" value="1"/>
</dbReference>
<dbReference type="OrthoDB" id="22522at10239"/>
<dbReference type="InterPro" id="IPR056959">
    <property type="entry name" value="RIIA1-like"/>
</dbReference>
<evidence type="ECO:0000313" key="1">
    <source>
        <dbReference type="EMBL" id="AIA80144.1"/>
    </source>
</evidence>
<evidence type="ECO:0008006" key="3">
    <source>
        <dbReference type="Google" id="ProtNLM"/>
    </source>
</evidence>
<dbReference type="EMBL" id="KF582788">
    <property type="protein sequence ID" value="AIA80144.1"/>
    <property type="molecule type" value="Genomic_DNA"/>
</dbReference>
<proteinExistence type="predicted"/>
<accession>A0A060BNL5</accession>
<name>A0A060BNL5_9CAUD</name>
<dbReference type="RefSeq" id="YP_009037501.1">
    <property type="nucleotide sequence ID" value="NC_024124.2"/>
</dbReference>
<dbReference type="KEGG" id="vg:19524902"/>
<keyword evidence="2" id="KW-1185">Reference proteome</keyword>
<dbReference type="GeneID" id="19524902"/>
<sequence length="66" mass="8122">MRTYNVDLELFDKAVLREFRLIQRFFDIESAESFKERFKEIRYKIQTDTATKEELLEVAEIFKRNL</sequence>
<dbReference type="Proteomes" id="UP000019733">
    <property type="component" value="Segment"/>
</dbReference>
<protein>
    <recommendedName>
        <fullName evidence="3">RIIA lysis inhibitor</fullName>
    </recommendedName>
</protein>
<gene>
    <name evidence="1" type="ORF">JS09_0178</name>
</gene>
<organism evidence="1 2">
    <name type="scientific">Escherichia phage vB_EcoM_JS09</name>
    <dbReference type="NCBI Taxonomy" id="1430444"/>
    <lineage>
        <taxon>Viruses</taxon>
        <taxon>Duplodnaviria</taxon>
        <taxon>Heunggongvirae</taxon>
        <taxon>Uroviricota</taxon>
        <taxon>Caudoviricetes</taxon>
        <taxon>Pantevenvirales</taxon>
        <taxon>Straboviridae</taxon>
        <taxon>Tevenvirinae</taxon>
        <taxon>Mosigvirus</taxon>
        <taxon>Mosigvirus JS09</taxon>
    </lineage>
</organism>
<reference evidence="1" key="1">
    <citation type="submission" date="2015-07" db="EMBL/GenBank/DDBJ databases">
        <title>Isolation and characterization of a novel lytic T4-like coliphage vB_EcoM_JS09 infecting APEC.</title>
        <authorList>
            <person name="Zhou Y."/>
            <person name="Bao H.D."/>
            <person name="Zhang H."/>
            <person name="Wang R."/>
        </authorList>
    </citation>
    <scope>NUCLEOTIDE SEQUENCE</scope>
</reference>
<evidence type="ECO:0000313" key="2">
    <source>
        <dbReference type="Proteomes" id="UP000019733"/>
    </source>
</evidence>